<keyword evidence="1" id="KW-0472">Membrane</keyword>
<feature type="domain" description="DUF6843" evidence="2">
    <location>
        <begin position="123"/>
        <end position="232"/>
    </location>
</feature>
<keyword evidence="1" id="KW-1133">Transmembrane helix</keyword>
<feature type="transmembrane region" description="Helical" evidence="1">
    <location>
        <begin position="21"/>
        <end position="43"/>
    </location>
</feature>
<dbReference type="EMBL" id="CP017704">
    <property type="protein sequence ID" value="ASS96574.1"/>
    <property type="molecule type" value="Genomic_DNA"/>
</dbReference>
<accession>A0A223EN00</accession>
<reference evidence="3 4" key="1">
    <citation type="submission" date="2016-10" db="EMBL/GenBank/DDBJ databases">
        <title>The whole genome sequencing and assembly of Bacillus simplex DSM 1321 strain.</title>
        <authorList>
            <person name="Park M.-K."/>
            <person name="Lee Y.-J."/>
            <person name="Yi H."/>
            <person name="Bahn Y.-S."/>
            <person name="Kim J.F."/>
            <person name="Lee D.-W."/>
        </authorList>
    </citation>
    <scope>NUCLEOTIDE SEQUENCE [LARGE SCALE GENOMIC DNA]</scope>
    <source>
        <strain evidence="3 4">DSM 1321</strain>
    </source>
</reference>
<dbReference type="Proteomes" id="UP000214618">
    <property type="component" value="Chromosome"/>
</dbReference>
<name>A0A223EN00_9BACI</name>
<feature type="transmembrane region" description="Helical" evidence="1">
    <location>
        <begin position="97"/>
        <end position="118"/>
    </location>
</feature>
<organism evidence="3 4">
    <name type="scientific">Peribacillus simplex NBRC 15720 = DSM 1321</name>
    <dbReference type="NCBI Taxonomy" id="1349754"/>
    <lineage>
        <taxon>Bacteria</taxon>
        <taxon>Bacillati</taxon>
        <taxon>Bacillota</taxon>
        <taxon>Bacilli</taxon>
        <taxon>Bacillales</taxon>
        <taxon>Bacillaceae</taxon>
        <taxon>Peribacillus</taxon>
    </lineage>
</organism>
<gene>
    <name evidence="3" type="ORF">BS1321_23295</name>
</gene>
<proteinExistence type="predicted"/>
<dbReference type="InterPro" id="IPR049293">
    <property type="entry name" value="DUF6843"/>
</dbReference>
<evidence type="ECO:0000256" key="1">
    <source>
        <dbReference type="SAM" id="Phobius"/>
    </source>
</evidence>
<protein>
    <recommendedName>
        <fullName evidence="2">DUF6843 domain-containing protein</fullName>
    </recommendedName>
</protein>
<evidence type="ECO:0000313" key="4">
    <source>
        <dbReference type="Proteomes" id="UP000214618"/>
    </source>
</evidence>
<dbReference type="Pfam" id="PF20862">
    <property type="entry name" value="DUF6843"/>
    <property type="match status" value="1"/>
</dbReference>
<evidence type="ECO:0000259" key="2">
    <source>
        <dbReference type="Pfam" id="PF20862"/>
    </source>
</evidence>
<evidence type="ECO:0000313" key="3">
    <source>
        <dbReference type="EMBL" id="ASS96574.1"/>
    </source>
</evidence>
<keyword evidence="1" id="KW-0812">Transmembrane</keyword>
<feature type="transmembrane region" description="Helical" evidence="1">
    <location>
        <begin position="63"/>
        <end position="85"/>
    </location>
</feature>
<sequence>MLKLSCFYFRLLGEADLVVNLLKVILAAVILSFIISIIGSIMAYNPYLDRDPDVYYPSIGESFIYGVIYLTPVLIILSVGSFVVYSSLRKNRRLSKWVKVIVSLGVAIGLGIIISLAISEERKTNDIYLIPEGYEGDVFVFYNVKGAPEIEKEDGYEVHKINEKGYYATRTKDLDYGTITDKYFYVDDKRHRTPIENKCVSTFGTGGTTLEDNIDIIYTGFKLKKDNCSEEFSMEAQNEDGNVQMINDILKKYYNMEPQLF</sequence>
<dbReference type="AlphaFoldDB" id="A0A223EN00"/>